<dbReference type="Proteomes" id="UP000178873">
    <property type="component" value="Unassembled WGS sequence"/>
</dbReference>
<dbReference type="PROSITE" id="PS51257">
    <property type="entry name" value="PROKAR_LIPOPROTEIN"/>
    <property type="match status" value="1"/>
</dbReference>
<accession>A0A1G2M3R6</accession>
<dbReference type="EMBL" id="MHRF01000004">
    <property type="protein sequence ID" value="OHA18535.1"/>
    <property type="molecule type" value="Genomic_DNA"/>
</dbReference>
<name>A0A1G2M3R6_9BACT</name>
<proteinExistence type="predicted"/>
<dbReference type="STRING" id="1802301.A2664_02765"/>
<keyword evidence="1" id="KW-0472">Membrane</keyword>
<dbReference type="AlphaFoldDB" id="A0A1G2M3R6"/>
<feature type="transmembrane region" description="Helical" evidence="1">
    <location>
        <begin position="12"/>
        <end position="38"/>
    </location>
</feature>
<sequence length="93" mass="10835">MPHQLNRSVYLLFLCLLVFFTPWWFVGIFVLVGCIYFESFYEALIAACLADLFFGPPVFLWGMPLLFTALTLLVLLGIPMAKRRLVFWKGRRV</sequence>
<protein>
    <submittedName>
        <fullName evidence="2">Uncharacterized protein</fullName>
    </submittedName>
</protein>
<evidence type="ECO:0000256" key="1">
    <source>
        <dbReference type="SAM" id="Phobius"/>
    </source>
</evidence>
<feature type="transmembrane region" description="Helical" evidence="1">
    <location>
        <begin position="58"/>
        <end position="81"/>
    </location>
</feature>
<organism evidence="2 3">
    <name type="scientific">Candidatus Taylorbacteria bacterium RIFCSPHIGHO2_01_FULL_46_22b</name>
    <dbReference type="NCBI Taxonomy" id="1802301"/>
    <lineage>
        <taxon>Bacteria</taxon>
        <taxon>Candidatus Tayloriibacteriota</taxon>
    </lineage>
</organism>
<keyword evidence="1" id="KW-0812">Transmembrane</keyword>
<evidence type="ECO:0000313" key="3">
    <source>
        <dbReference type="Proteomes" id="UP000178873"/>
    </source>
</evidence>
<evidence type="ECO:0000313" key="2">
    <source>
        <dbReference type="EMBL" id="OHA18535.1"/>
    </source>
</evidence>
<reference evidence="2 3" key="1">
    <citation type="journal article" date="2016" name="Nat. Commun.">
        <title>Thousands of microbial genomes shed light on interconnected biogeochemical processes in an aquifer system.</title>
        <authorList>
            <person name="Anantharaman K."/>
            <person name="Brown C.T."/>
            <person name="Hug L.A."/>
            <person name="Sharon I."/>
            <person name="Castelle C.J."/>
            <person name="Probst A.J."/>
            <person name="Thomas B.C."/>
            <person name="Singh A."/>
            <person name="Wilkins M.J."/>
            <person name="Karaoz U."/>
            <person name="Brodie E.L."/>
            <person name="Williams K.H."/>
            <person name="Hubbard S.S."/>
            <person name="Banfield J.F."/>
        </authorList>
    </citation>
    <scope>NUCLEOTIDE SEQUENCE [LARGE SCALE GENOMIC DNA]</scope>
</reference>
<gene>
    <name evidence="2" type="ORF">A2664_02765</name>
</gene>
<comment type="caution">
    <text evidence="2">The sequence shown here is derived from an EMBL/GenBank/DDBJ whole genome shotgun (WGS) entry which is preliminary data.</text>
</comment>
<keyword evidence="1" id="KW-1133">Transmembrane helix</keyword>